<dbReference type="EMBL" id="LQOT01000018">
    <property type="protein sequence ID" value="ORV50199.1"/>
    <property type="molecule type" value="Genomic_DNA"/>
</dbReference>
<proteinExistence type="predicted"/>
<dbReference type="GO" id="GO:0047617">
    <property type="term" value="F:fatty acyl-CoA hydrolase activity"/>
    <property type="evidence" value="ECO:0007669"/>
    <property type="project" value="TreeGrafter"/>
</dbReference>
<dbReference type="Proteomes" id="UP000193465">
    <property type="component" value="Unassembled WGS sequence"/>
</dbReference>
<reference evidence="3 4" key="1">
    <citation type="submission" date="2016-01" db="EMBL/GenBank/DDBJ databases">
        <title>The new phylogeny of the genus Mycobacterium.</title>
        <authorList>
            <person name="Tarcisio F."/>
            <person name="Conor M."/>
            <person name="Antonella G."/>
            <person name="Elisabetta G."/>
            <person name="Giulia F.S."/>
            <person name="Sara T."/>
            <person name="Anna F."/>
            <person name="Clotilde B."/>
            <person name="Roberto B."/>
            <person name="Veronica D.S."/>
            <person name="Fabio R."/>
            <person name="Monica P."/>
            <person name="Olivier J."/>
            <person name="Enrico T."/>
            <person name="Nicola S."/>
        </authorList>
    </citation>
    <scope>NUCLEOTIDE SEQUENCE [LARGE SCALE GENOMIC DNA]</scope>
    <source>
        <strain evidence="3 4">ATCC 27353</strain>
    </source>
</reference>
<dbReference type="SUPFAM" id="SSF54637">
    <property type="entry name" value="Thioesterase/thiol ester dehydrase-isomerase"/>
    <property type="match status" value="2"/>
</dbReference>
<dbReference type="RefSeq" id="WP_109560871.1">
    <property type="nucleotide sequence ID" value="NZ_LQOT01000018.1"/>
</dbReference>
<protein>
    <submittedName>
        <fullName evidence="3">Acyl-ACP thioesterase</fullName>
    </submittedName>
</protein>
<dbReference type="InterPro" id="IPR029069">
    <property type="entry name" value="HotDog_dom_sf"/>
</dbReference>
<feature type="domain" description="Acyl-ACP thioesterase-like C-terminal" evidence="2">
    <location>
        <begin position="169"/>
        <end position="263"/>
    </location>
</feature>
<evidence type="ECO:0000259" key="1">
    <source>
        <dbReference type="Pfam" id="PF01643"/>
    </source>
</evidence>
<accession>A0A1X1U0N7</accession>
<dbReference type="PANTHER" id="PTHR31793">
    <property type="entry name" value="4-HYDROXYBENZOYL-COA THIOESTERASE FAMILY MEMBER"/>
    <property type="match status" value="1"/>
</dbReference>
<comment type="caution">
    <text evidence="3">The sequence shown here is derived from an EMBL/GenBank/DDBJ whole genome shotgun (WGS) entry which is preliminary data.</text>
</comment>
<dbReference type="Pfam" id="PF20791">
    <property type="entry name" value="Acyl-ACP_TE_C"/>
    <property type="match status" value="1"/>
</dbReference>
<dbReference type="Gene3D" id="3.10.129.10">
    <property type="entry name" value="Hotdog Thioesterase"/>
    <property type="match status" value="1"/>
</dbReference>
<dbReference type="PANTHER" id="PTHR31793:SF24">
    <property type="entry name" value="LONG-CHAIN ACYL-COA THIOESTERASE FADM"/>
    <property type="match status" value="1"/>
</dbReference>
<dbReference type="InterPro" id="IPR050563">
    <property type="entry name" value="4-hydroxybenzoyl-CoA_TE"/>
</dbReference>
<evidence type="ECO:0000259" key="2">
    <source>
        <dbReference type="Pfam" id="PF20791"/>
    </source>
</evidence>
<dbReference type="InterPro" id="IPR002864">
    <property type="entry name" value="Acyl-ACP_thioesterase_NHD"/>
</dbReference>
<sequence length="273" mass="31357">MQQTQLTGLAKELMPVPDPHPDVFDRQWPLRVADIDRVGRLRMDAAARHIQDIGQDQLREGGYQETHPLWIVRRTMMDLIAPIEFQDMLRMRRWCSGTSNRWCEMRVRIDGRKGGLIESEAFWININRETQGPARISEDFLAGLKRTTSVDRLRWKAYLSRGDRDVRTGAAEIREYPIRFTDIDLFDHMNNSVYWSVVEDYLSSYPELLGAPLRVTLEHDAPVALGDKLEIVSHVHPAGSTDKFGPELTDRTVRTLTYVVGDEVKALAAIFPL</sequence>
<dbReference type="AlphaFoldDB" id="A0A1X1U0N7"/>
<dbReference type="Pfam" id="PF01643">
    <property type="entry name" value="Acyl-ACP_TE"/>
    <property type="match status" value="1"/>
</dbReference>
<feature type="domain" description="Acyl-ACP thioesterase N-terminal hotdog" evidence="1">
    <location>
        <begin position="22"/>
        <end position="143"/>
    </location>
</feature>
<dbReference type="STRING" id="188915.AWC02_04895"/>
<evidence type="ECO:0000313" key="3">
    <source>
        <dbReference type="EMBL" id="ORV50199.1"/>
    </source>
</evidence>
<dbReference type="GO" id="GO:0006633">
    <property type="term" value="P:fatty acid biosynthetic process"/>
    <property type="evidence" value="ECO:0007669"/>
    <property type="project" value="InterPro"/>
</dbReference>
<gene>
    <name evidence="3" type="ORF">AWC02_04895</name>
</gene>
<dbReference type="InterPro" id="IPR049427">
    <property type="entry name" value="Acyl-ACP_TE_C"/>
</dbReference>
<organism evidence="3 4">
    <name type="scientific">Mycolicibacter engbaekii</name>
    <dbReference type="NCBI Taxonomy" id="188915"/>
    <lineage>
        <taxon>Bacteria</taxon>
        <taxon>Bacillati</taxon>
        <taxon>Actinomycetota</taxon>
        <taxon>Actinomycetes</taxon>
        <taxon>Mycobacteriales</taxon>
        <taxon>Mycobacteriaceae</taxon>
        <taxon>Mycolicibacter</taxon>
    </lineage>
</organism>
<keyword evidence="4" id="KW-1185">Reference proteome</keyword>
<evidence type="ECO:0000313" key="4">
    <source>
        <dbReference type="Proteomes" id="UP000193465"/>
    </source>
</evidence>
<name>A0A1X1U0N7_9MYCO</name>